<comment type="similarity">
    <text evidence="1">Belongs to the 1-acyl-sn-glycerol-3-phosphate acyltransferase family.</text>
</comment>
<evidence type="ECO:0000256" key="3">
    <source>
        <dbReference type="ARBA" id="ARBA00023264"/>
    </source>
</evidence>
<dbReference type="InterPro" id="IPR032098">
    <property type="entry name" value="Acyltransf_C"/>
</dbReference>
<keyword evidence="8" id="KW-1185">Reference proteome</keyword>
<dbReference type="Proteomes" id="UP000838412">
    <property type="component" value="Chromosome 4"/>
</dbReference>
<proteinExistence type="inferred from homology"/>
<dbReference type="GO" id="GO:0036149">
    <property type="term" value="P:phosphatidylinositol acyl-chain remodeling"/>
    <property type="evidence" value="ECO:0007669"/>
    <property type="project" value="TreeGrafter"/>
</dbReference>
<dbReference type="OrthoDB" id="186786at2759"/>
<dbReference type="CDD" id="cd07990">
    <property type="entry name" value="LPLAT_LCLAT1-like"/>
    <property type="match status" value="1"/>
</dbReference>
<dbReference type="InterPro" id="IPR002123">
    <property type="entry name" value="Plipid/glycerol_acylTrfase"/>
</dbReference>
<evidence type="ECO:0000313" key="8">
    <source>
        <dbReference type="Proteomes" id="UP000838412"/>
    </source>
</evidence>
<evidence type="ECO:0000256" key="5">
    <source>
        <dbReference type="SAM" id="Phobius"/>
    </source>
</evidence>
<dbReference type="PANTHER" id="PTHR10983:SF16">
    <property type="entry name" value="LYSOCARDIOLIPIN ACYLTRANSFERASE 1"/>
    <property type="match status" value="1"/>
</dbReference>
<feature type="transmembrane region" description="Helical" evidence="5">
    <location>
        <begin position="398"/>
        <end position="420"/>
    </location>
</feature>
<reference evidence="7" key="1">
    <citation type="submission" date="2022-01" db="EMBL/GenBank/DDBJ databases">
        <authorList>
            <person name="Braso-Vives M."/>
        </authorList>
    </citation>
    <scope>NUCLEOTIDE SEQUENCE</scope>
</reference>
<evidence type="ECO:0000313" key="7">
    <source>
        <dbReference type="EMBL" id="CAH1262701.1"/>
    </source>
</evidence>
<keyword evidence="4" id="KW-0012">Acyltransferase</keyword>
<evidence type="ECO:0000256" key="1">
    <source>
        <dbReference type="ARBA" id="ARBA00008655"/>
    </source>
</evidence>
<dbReference type="EMBL" id="OV696689">
    <property type="protein sequence ID" value="CAH1262701.1"/>
    <property type="molecule type" value="Genomic_DNA"/>
</dbReference>
<dbReference type="GO" id="GO:0016746">
    <property type="term" value="F:acyltransferase activity"/>
    <property type="evidence" value="ECO:0007669"/>
    <property type="project" value="UniProtKB-KW"/>
</dbReference>
<accession>A0A8J9ZSF0</accession>
<dbReference type="Pfam" id="PF01553">
    <property type="entry name" value="Acyltransferase"/>
    <property type="match status" value="1"/>
</dbReference>
<keyword evidence="2" id="KW-0808">Transferase</keyword>
<evidence type="ECO:0000256" key="2">
    <source>
        <dbReference type="ARBA" id="ARBA00022679"/>
    </source>
</evidence>
<feature type="transmembrane region" description="Helical" evidence="5">
    <location>
        <begin position="68"/>
        <end position="91"/>
    </location>
</feature>
<dbReference type="PANTHER" id="PTHR10983">
    <property type="entry name" value="1-ACYLGLYCEROL-3-PHOSPHATE ACYLTRANSFERASE-RELATED"/>
    <property type="match status" value="1"/>
</dbReference>
<keyword evidence="5" id="KW-1133">Transmembrane helix</keyword>
<protein>
    <submittedName>
        <fullName evidence="7">LCLAT1 protein</fullName>
    </submittedName>
</protein>
<dbReference type="GO" id="GO:0005783">
    <property type="term" value="C:endoplasmic reticulum"/>
    <property type="evidence" value="ECO:0007669"/>
    <property type="project" value="TreeGrafter"/>
</dbReference>
<evidence type="ECO:0000259" key="6">
    <source>
        <dbReference type="SMART" id="SM00563"/>
    </source>
</evidence>
<keyword evidence="5" id="KW-0472">Membrane</keyword>
<gene>
    <name evidence="7" type="primary">LCLAT1</name>
    <name evidence="7" type="ORF">BLAG_LOCUS17653</name>
</gene>
<keyword evidence="5" id="KW-0812">Transmembrane</keyword>
<organism evidence="7 8">
    <name type="scientific">Branchiostoma lanceolatum</name>
    <name type="common">Common lancelet</name>
    <name type="synonym">Amphioxus lanceolatum</name>
    <dbReference type="NCBI Taxonomy" id="7740"/>
    <lineage>
        <taxon>Eukaryota</taxon>
        <taxon>Metazoa</taxon>
        <taxon>Chordata</taxon>
        <taxon>Cephalochordata</taxon>
        <taxon>Leptocardii</taxon>
        <taxon>Amphioxiformes</taxon>
        <taxon>Branchiostomatidae</taxon>
        <taxon>Branchiostoma</taxon>
    </lineage>
</organism>
<feature type="transmembrane region" description="Helical" evidence="5">
    <location>
        <begin position="111"/>
        <end position="129"/>
    </location>
</feature>
<dbReference type="AlphaFoldDB" id="A0A8J9ZSF0"/>
<keyword evidence="3" id="KW-1208">Phospholipid metabolism</keyword>
<sequence length="438" mass="51744">MPRAGQPLTRPTVRAVRKCRNSLPVYTARPQEPYFSSCPITSWREPTSISRLGIDLGLQKMWSWQRSWLGGTLFASLMFLSSFFGAIYILTPMLPLMLIRPKWYRAVVDQLIAWWETFPVALLELVYGVRVRITGDTIRGGERTLIIMNHRSRLDWMFLWSCLLRRGQLSKEKIILKTSLKNIPGPGWAMQVGCFLFIKRRWDEDEKIIKRMLNYLTSIRHETQLLLFPEGTDLTEYTRKRSNDYAKEYNLPKYNYVLHPRTTGFVYIVEKLRRAKQLDCIHDITVGYPAGVLQNEMDLFAGRFPREVHFHIRRHPLRTLPNTTGQLELWCTTRWAEKELQLKEFYQRKRFRDLNLVDGRKTGNHLRKEQVKAILWLSILFWGNFIVLMLYLMVNYLFFLKITAIVAVFYLVEGVMFGGVEDMEIKLHNAIWAKLPWK</sequence>
<evidence type="ECO:0000256" key="4">
    <source>
        <dbReference type="ARBA" id="ARBA00023315"/>
    </source>
</evidence>
<name>A0A8J9ZSF0_BRALA</name>
<dbReference type="SMART" id="SM00563">
    <property type="entry name" value="PlsC"/>
    <property type="match status" value="1"/>
</dbReference>
<feature type="domain" description="Phospholipid/glycerol acyltransferase" evidence="6">
    <location>
        <begin position="144"/>
        <end position="266"/>
    </location>
</feature>
<keyword evidence="3" id="KW-0443">Lipid metabolism</keyword>
<feature type="transmembrane region" description="Helical" evidence="5">
    <location>
        <begin position="373"/>
        <end position="392"/>
    </location>
</feature>
<dbReference type="SUPFAM" id="SSF69593">
    <property type="entry name" value="Glycerol-3-phosphate (1)-acyltransferase"/>
    <property type="match status" value="1"/>
</dbReference>
<dbReference type="Pfam" id="PF16076">
    <property type="entry name" value="Acyltransf_C"/>
    <property type="match status" value="1"/>
</dbReference>